<protein>
    <submittedName>
        <fullName evidence="1">(rape) hypothetical protein</fullName>
    </submittedName>
    <submittedName>
        <fullName evidence="2">BnaCnng62770D protein</fullName>
    </submittedName>
</protein>
<sequence>SKTYIYVDISGFFITQTNKTLIFKEEIQCQSLDLPFFVSSSFFLVVFMKVLNSKLMLLGHHIATEDQSLIGAASQNRWTAAVAPERNVMRIVIPNAVFEFSRRKVL</sequence>
<gene>
    <name evidence="2" type="primary">BnaCnng62770D</name>
    <name evidence="1" type="ORF">DARMORV10_C01P20380.1</name>
    <name evidence="2" type="ORF">GSBRNA2T00086143001</name>
</gene>
<reference evidence="2 3" key="1">
    <citation type="journal article" date="2014" name="Science">
        <title>Plant genetics. Early allopolyploid evolution in the post-Neolithic Brassica napus oilseed genome.</title>
        <authorList>
            <person name="Chalhoub B."/>
            <person name="Denoeud F."/>
            <person name="Liu S."/>
            <person name="Parkin I.A."/>
            <person name="Tang H."/>
            <person name="Wang X."/>
            <person name="Chiquet J."/>
            <person name="Belcram H."/>
            <person name="Tong C."/>
            <person name="Samans B."/>
            <person name="Correa M."/>
            <person name="Da Silva C."/>
            <person name="Just J."/>
            <person name="Falentin C."/>
            <person name="Koh C.S."/>
            <person name="Le Clainche I."/>
            <person name="Bernard M."/>
            <person name="Bento P."/>
            <person name="Noel B."/>
            <person name="Labadie K."/>
            <person name="Alberti A."/>
            <person name="Charles M."/>
            <person name="Arnaud D."/>
            <person name="Guo H."/>
            <person name="Daviaud C."/>
            <person name="Alamery S."/>
            <person name="Jabbari K."/>
            <person name="Zhao M."/>
            <person name="Edger P.P."/>
            <person name="Chelaifa H."/>
            <person name="Tack D."/>
            <person name="Lassalle G."/>
            <person name="Mestiri I."/>
            <person name="Schnel N."/>
            <person name="Le Paslier M.C."/>
            <person name="Fan G."/>
            <person name="Renault V."/>
            <person name="Bayer P.E."/>
            <person name="Golicz A.A."/>
            <person name="Manoli S."/>
            <person name="Lee T.H."/>
            <person name="Thi V.H."/>
            <person name="Chalabi S."/>
            <person name="Hu Q."/>
            <person name="Fan C."/>
            <person name="Tollenaere R."/>
            <person name="Lu Y."/>
            <person name="Battail C."/>
            <person name="Shen J."/>
            <person name="Sidebottom C.H."/>
            <person name="Wang X."/>
            <person name="Canaguier A."/>
            <person name="Chauveau A."/>
            <person name="Berard A."/>
            <person name="Deniot G."/>
            <person name="Guan M."/>
            <person name="Liu Z."/>
            <person name="Sun F."/>
            <person name="Lim Y.P."/>
            <person name="Lyons E."/>
            <person name="Town C.D."/>
            <person name="Bancroft I."/>
            <person name="Wang X."/>
            <person name="Meng J."/>
            <person name="Ma J."/>
            <person name="Pires J.C."/>
            <person name="King G.J."/>
            <person name="Brunel D."/>
            <person name="Delourme R."/>
            <person name="Renard M."/>
            <person name="Aury J.M."/>
            <person name="Adams K.L."/>
            <person name="Batley J."/>
            <person name="Snowdon R.J."/>
            <person name="Tost J."/>
            <person name="Edwards D."/>
            <person name="Zhou Y."/>
            <person name="Hua W."/>
            <person name="Sharpe A.G."/>
            <person name="Paterson A.H."/>
            <person name="Guan C."/>
            <person name="Wincker P."/>
        </authorList>
    </citation>
    <scope>NUCLEOTIDE SEQUENCE [LARGE SCALE GENOMIC DNA]</scope>
    <source>
        <strain evidence="3">cv. Darmor-bzh</strain>
    </source>
</reference>
<name>A0A078JUP1_BRANA</name>
<dbReference type="OMA" id="APERNVM"/>
<evidence type="ECO:0000313" key="2">
    <source>
        <dbReference type="EMBL" id="CDY69276.1"/>
    </source>
</evidence>
<keyword evidence="3" id="KW-1185">Reference proteome</keyword>
<dbReference type="EMBL" id="HG994365">
    <property type="protein sequence ID" value="CAF2071562.1"/>
    <property type="molecule type" value="Genomic_DNA"/>
</dbReference>
<reference evidence="1" key="3">
    <citation type="submission" date="2021-01" db="EMBL/GenBank/DDBJ databases">
        <authorList>
            <consortium name="Genoscope - CEA"/>
            <person name="William W."/>
        </authorList>
    </citation>
    <scope>NUCLEOTIDE SEQUENCE</scope>
</reference>
<evidence type="ECO:0000313" key="1">
    <source>
        <dbReference type="EMBL" id="CAF2071562.1"/>
    </source>
</evidence>
<dbReference type="PaxDb" id="3708-A0A078JUP1"/>
<organism evidence="2 3">
    <name type="scientific">Brassica napus</name>
    <name type="common">Rape</name>
    <dbReference type="NCBI Taxonomy" id="3708"/>
    <lineage>
        <taxon>Eukaryota</taxon>
        <taxon>Viridiplantae</taxon>
        <taxon>Streptophyta</taxon>
        <taxon>Embryophyta</taxon>
        <taxon>Tracheophyta</taxon>
        <taxon>Spermatophyta</taxon>
        <taxon>Magnoliopsida</taxon>
        <taxon>eudicotyledons</taxon>
        <taxon>Gunneridae</taxon>
        <taxon>Pentapetalae</taxon>
        <taxon>rosids</taxon>
        <taxon>malvids</taxon>
        <taxon>Brassicales</taxon>
        <taxon>Brassicaceae</taxon>
        <taxon>Brassiceae</taxon>
        <taxon>Brassica</taxon>
    </lineage>
</organism>
<dbReference type="AlphaFoldDB" id="A0A078JUP1"/>
<dbReference type="Gramene" id="CDY69276">
    <property type="protein sequence ID" value="CDY69276"/>
    <property type="gene ID" value="GSBRNA2T00086143001"/>
</dbReference>
<dbReference type="EMBL" id="LK039011">
    <property type="protein sequence ID" value="CDY69276.1"/>
    <property type="molecule type" value="Genomic_DNA"/>
</dbReference>
<reference evidence="2" key="2">
    <citation type="submission" date="2014-06" db="EMBL/GenBank/DDBJ databases">
        <authorList>
            <person name="Genoscope - CEA"/>
        </authorList>
    </citation>
    <scope>NUCLEOTIDE SEQUENCE</scope>
</reference>
<dbReference type="Proteomes" id="UP000028999">
    <property type="component" value="Unassembled WGS sequence"/>
</dbReference>
<dbReference type="Proteomes" id="UP001295469">
    <property type="component" value="Chromosome C01"/>
</dbReference>
<proteinExistence type="predicted"/>
<evidence type="ECO:0000313" key="3">
    <source>
        <dbReference type="Proteomes" id="UP000028999"/>
    </source>
</evidence>
<feature type="non-terminal residue" evidence="2">
    <location>
        <position position="1"/>
    </location>
</feature>
<accession>A0A078JUP1</accession>